<keyword evidence="5 7" id="KW-0472">Membrane</keyword>
<dbReference type="PANTHER" id="PTHR35791:SF1">
    <property type="entry name" value="UPF0754 MEMBRANE PROTEIN YHEB"/>
    <property type="match status" value="1"/>
</dbReference>
<feature type="transmembrane region" description="Helical" evidence="7">
    <location>
        <begin position="359"/>
        <end position="392"/>
    </location>
</feature>
<proteinExistence type="inferred from homology"/>
<comment type="caution">
    <text evidence="8">The sequence shown here is derived from an EMBL/GenBank/DDBJ whole genome shotgun (WGS) entry which is preliminary data.</text>
</comment>
<organism evidence="8 9">
    <name type="scientific">Longibacter salinarum</name>
    <dbReference type="NCBI Taxonomy" id="1850348"/>
    <lineage>
        <taxon>Bacteria</taxon>
        <taxon>Pseudomonadati</taxon>
        <taxon>Rhodothermota</taxon>
        <taxon>Rhodothermia</taxon>
        <taxon>Rhodothermales</taxon>
        <taxon>Salisaetaceae</taxon>
        <taxon>Longibacter</taxon>
    </lineage>
</organism>
<dbReference type="OrthoDB" id="9787430at2"/>
<dbReference type="InterPro" id="IPR007383">
    <property type="entry name" value="DUF445"/>
</dbReference>
<name>A0A2A8CZT4_9BACT</name>
<accession>A0A2A8CZT4</accession>
<evidence type="ECO:0000256" key="5">
    <source>
        <dbReference type="ARBA" id="ARBA00023136"/>
    </source>
</evidence>
<feature type="transmembrane region" description="Helical" evidence="7">
    <location>
        <begin position="84"/>
        <end position="103"/>
    </location>
</feature>
<evidence type="ECO:0000313" key="8">
    <source>
        <dbReference type="EMBL" id="PEN14212.1"/>
    </source>
</evidence>
<sequence>MADHDTSSAPDIASSEAGASSSESTAGDPSAPSSALFPVPATRTGRLRRLLVATVQKHMPRPDEEAEAVEEPPRRTGSYARWLPILRAVPWILLGVFGTSFVWDFPGAELTVWGHTITVEGLLRITSVSGLIGFLTNWLALTMLFQPREPRPLVGQGVIPAQRERVAWRLAQAVSDELINEEIIIEKIHDSDLTSRYRDLALSITRDVTEDPVFRAELKTLLEDYFREVLSSPEVRERIVDFTEAQIEKNVGEGLPGLALRVYRTVGEEAFQKRLDEAVGQLPDAVGPILDEAMPYLDHVPEQLERRADEIEVLLTQLVLRFVESINIQKIVLDNVRAYDERQLENLLKRTTNEQLNYIKYLGGVLGVIGGLVIWAPVASLIGLAILVPGVWAMDEALFRMQGGE</sequence>
<evidence type="ECO:0000313" key="9">
    <source>
        <dbReference type="Proteomes" id="UP000220102"/>
    </source>
</evidence>
<evidence type="ECO:0000256" key="1">
    <source>
        <dbReference type="ARBA" id="ARBA00004308"/>
    </source>
</evidence>
<evidence type="ECO:0000256" key="3">
    <source>
        <dbReference type="ARBA" id="ARBA00022692"/>
    </source>
</evidence>
<gene>
    <name evidence="8" type="ORF">CRI94_04010</name>
</gene>
<dbReference type="AlphaFoldDB" id="A0A2A8CZT4"/>
<keyword evidence="3 7" id="KW-0812">Transmembrane</keyword>
<dbReference type="GO" id="GO:0012505">
    <property type="term" value="C:endomembrane system"/>
    <property type="evidence" value="ECO:0007669"/>
    <property type="project" value="UniProtKB-SubCell"/>
</dbReference>
<dbReference type="PANTHER" id="PTHR35791">
    <property type="entry name" value="UPF0754 MEMBRANE PROTEIN YHEB"/>
    <property type="match status" value="1"/>
</dbReference>
<feature type="compositionally biased region" description="Low complexity" evidence="6">
    <location>
        <begin position="13"/>
        <end position="27"/>
    </location>
</feature>
<dbReference type="Pfam" id="PF04286">
    <property type="entry name" value="DUF445"/>
    <property type="match status" value="1"/>
</dbReference>
<protein>
    <submittedName>
        <fullName evidence="8">DUF445 domain-containing protein</fullName>
    </submittedName>
</protein>
<feature type="transmembrane region" description="Helical" evidence="7">
    <location>
        <begin position="123"/>
        <end position="145"/>
    </location>
</feature>
<evidence type="ECO:0000256" key="4">
    <source>
        <dbReference type="ARBA" id="ARBA00022989"/>
    </source>
</evidence>
<comment type="similarity">
    <text evidence="2">Belongs to the UPF0754 family.</text>
</comment>
<evidence type="ECO:0000256" key="6">
    <source>
        <dbReference type="SAM" id="MobiDB-lite"/>
    </source>
</evidence>
<evidence type="ECO:0000256" key="7">
    <source>
        <dbReference type="SAM" id="Phobius"/>
    </source>
</evidence>
<keyword evidence="4 7" id="KW-1133">Transmembrane helix</keyword>
<comment type="subcellular location">
    <subcellularLocation>
        <location evidence="1">Endomembrane system</location>
    </subcellularLocation>
</comment>
<keyword evidence="9" id="KW-1185">Reference proteome</keyword>
<dbReference type="EMBL" id="PDEQ01000002">
    <property type="protein sequence ID" value="PEN14212.1"/>
    <property type="molecule type" value="Genomic_DNA"/>
</dbReference>
<dbReference type="RefSeq" id="WP_098074391.1">
    <property type="nucleotide sequence ID" value="NZ_PDEQ01000002.1"/>
</dbReference>
<feature type="region of interest" description="Disordered" evidence="6">
    <location>
        <begin position="1"/>
        <end position="40"/>
    </location>
</feature>
<reference evidence="8 9" key="1">
    <citation type="submission" date="2017-10" db="EMBL/GenBank/DDBJ databases">
        <title>Draft genome of Longibacter Salinarum.</title>
        <authorList>
            <person name="Goh K.M."/>
            <person name="Shamsir M.S."/>
            <person name="Lim S.W."/>
        </authorList>
    </citation>
    <scope>NUCLEOTIDE SEQUENCE [LARGE SCALE GENOMIC DNA]</scope>
    <source>
        <strain evidence="8 9">KCTC 52045</strain>
    </source>
</reference>
<dbReference type="Proteomes" id="UP000220102">
    <property type="component" value="Unassembled WGS sequence"/>
</dbReference>
<evidence type="ECO:0000256" key="2">
    <source>
        <dbReference type="ARBA" id="ARBA00008053"/>
    </source>
</evidence>